<gene>
    <name evidence="9" type="ORF">GCM10023346_46710</name>
</gene>
<accession>A0ABP9STE6</accession>
<sequence length="340" mass="36934">MTTDDQAATHRAHLERLCADSGPLTAHSRHATTQNPEWFNVKRQQPRQERRALHNEILAAFVAAHPEVLRNRKAIVLAGPPGAGKSTAQDALIAQTRTGPEHWLSINPDDFKDELLVKALADGSYDSYLVPDEVRELEAAGEKFYPRELAALVHNESSILAKKAIRDALDRGDNIIIDGTLSGEKNARAQLDALQAAGYDVKIADVETTRTVSEARTLGRWERGYLEAENGTAKGRDAELGGRWVPQSFPASLFTTPDAPESICAANAAAVAADYGCVSEYVVYRVADKDCGPILDSKMGRSKRDGPLVDGETLAAVRAASTTRAPQHRVHPQAGRDFGR</sequence>
<keyword evidence="4" id="KW-0067">ATP-binding</keyword>
<organism evidence="9 10">
    <name type="scientific">Arthrobacter gyeryongensis</name>
    <dbReference type="NCBI Taxonomy" id="1650592"/>
    <lineage>
        <taxon>Bacteria</taxon>
        <taxon>Bacillati</taxon>
        <taxon>Actinomycetota</taxon>
        <taxon>Actinomycetes</taxon>
        <taxon>Micrococcales</taxon>
        <taxon>Micrococcaceae</taxon>
        <taxon>Arthrobacter</taxon>
    </lineage>
</organism>
<evidence type="ECO:0000256" key="2">
    <source>
        <dbReference type="ARBA" id="ARBA00011963"/>
    </source>
</evidence>
<proteinExistence type="inferred from homology"/>
<dbReference type="Pfam" id="PF06414">
    <property type="entry name" value="Zeta_toxin"/>
    <property type="match status" value="1"/>
</dbReference>
<evidence type="ECO:0000256" key="4">
    <source>
        <dbReference type="ARBA" id="ARBA00022840"/>
    </source>
</evidence>
<evidence type="ECO:0000256" key="3">
    <source>
        <dbReference type="ARBA" id="ARBA00022741"/>
    </source>
</evidence>
<dbReference type="EC" id="2.7.1.176" evidence="2"/>
<keyword evidence="3" id="KW-0547">Nucleotide-binding</keyword>
<evidence type="ECO:0000313" key="9">
    <source>
        <dbReference type="EMBL" id="GAA5201714.1"/>
    </source>
</evidence>
<dbReference type="EMBL" id="BAABKK010000038">
    <property type="protein sequence ID" value="GAA5201714.1"/>
    <property type="molecule type" value="Genomic_DNA"/>
</dbReference>
<dbReference type="InterPro" id="IPR010488">
    <property type="entry name" value="Zeta_toxin_domain"/>
</dbReference>
<evidence type="ECO:0000256" key="5">
    <source>
        <dbReference type="ARBA" id="ARBA00032897"/>
    </source>
</evidence>
<dbReference type="SUPFAM" id="SSF52540">
    <property type="entry name" value="P-loop containing nucleoside triphosphate hydrolases"/>
    <property type="match status" value="1"/>
</dbReference>
<comment type="caution">
    <text evidence="9">The sequence shown here is derived from an EMBL/GenBank/DDBJ whole genome shotgun (WGS) entry which is preliminary data.</text>
</comment>
<reference evidence="10" key="1">
    <citation type="journal article" date="2019" name="Int. J. Syst. Evol. Microbiol.">
        <title>The Global Catalogue of Microorganisms (GCM) 10K type strain sequencing project: providing services to taxonomists for standard genome sequencing and annotation.</title>
        <authorList>
            <consortium name="The Broad Institute Genomics Platform"/>
            <consortium name="The Broad Institute Genome Sequencing Center for Infectious Disease"/>
            <person name="Wu L."/>
            <person name="Ma J."/>
        </authorList>
    </citation>
    <scope>NUCLEOTIDE SEQUENCE [LARGE SCALE GENOMIC DNA]</scope>
    <source>
        <strain evidence="10">JCM 18514</strain>
    </source>
</reference>
<feature type="domain" description="Zeta toxin" evidence="8">
    <location>
        <begin position="71"/>
        <end position="250"/>
    </location>
</feature>
<evidence type="ECO:0000256" key="6">
    <source>
        <dbReference type="ARBA" id="ARBA00048178"/>
    </source>
</evidence>
<dbReference type="RefSeq" id="WP_345453300.1">
    <property type="nucleotide sequence ID" value="NZ_BAABKK010000038.1"/>
</dbReference>
<evidence type="ECO:0000256" key="7">
    <source>
        <dbReference type="SAM" id="MobiDB-lite"/>
    </source>
</evidence>
<evidence type="ECO:0000259" key="8">
    <source>
        <dbReference type="Pfam" id="PF06414"/>
    </source>
</evidence>
<keyword evidence="10" id="KW-1185">Reference proteome</keyword>
<comment type="catalytic activity">
    <reaction evidence="6">
        <text>UDP-N-acetyl-alpha-D-glucosamine + ATP = UDP-N-acetyl-alpha-D-glucosamine 3'-phosphate + ADP + H(+)</text>
        <dbReference type="Rhea" id="RHEA:32671"/>
        <dbReference type="ChEBI" id="CHEBI:15378"/>
        <dbReference type="ChEBI" id="CHEBI:30616"/>
        <dbReference type="ChEBI" id="CHEBI:57705"/>
        <dbReference type="ChEBI" id="CHEBI:64353"/>
        <dbReference type="ChEBI" id="CHEBI:456216"/>
        <dbReference type="EC" id="2.7.1.176"/>
    </reaction>
</comment>
<evidence type="ECO:0000256" key="1">
    <source>
        <dbReference type="ARBA" id="ARBA00009104"/>
    </source>
</evidence>
<protein>
    <recommendedName>
        <fullName evidence="5">UDP-N-acetylglucosamine kinase</fullName>
        <ecNumber evidence="2">2.7.1.176</ecNumber>
    </recommendedName>
    <alternativeName>
        <fullName evidence="5">UDP-N-acetylglucosamine kinase</fullName>
    </alternativeName>
</protein>
<feature type="region of interest" description="Disordered" evidence="7">
    <location>
        <begin position="320"/>
        <end position="340"/>
    </location>
</feature>
<dbReference type="InterPro" id="IPR027417">
    <property type="entry name" value="P-loop_NTPase"/>
</dbReference>
<evidence type="ECO:0000313" key="10">
    <source>
        <dbReference type="Proteomes" id="UP001500200"/>
    </source>
</evidence>
<dbReference type="Proteomes" id="UP001500200">
    <property type="component" value="Unassembled WGS sequence"/>
</dbReference>
<comment type="similarity">
    <text evidence="1">Belongs to the zeta toxin family.</text>
</comment>
<name>A0ABP9STE6_9MICC</name>
<dbReference type="Gene3D" id="3.40.50.300">
    <property type="entry name" value="P-loop containing nucleotide triphosphate hydrolases"/>
    <property type="match status" value="1"/>
</dbReference>